<feature type="domain" description="Sulfotransferase" evidence="3">
    <location>
        <begin position="30"/>
        <end position="274"/>
    </location>
</feature>
<dbReference type="InterPro" id="IPR027417">
    <property type="entry name" value="P-loop_NTPase"/>
</dbReference>
<gene>
    <name evidence="4" type="ORF">Salmuc_00516</name>
</gene>
<organism evidence="4 5">
    <name type="scientific">Salipiger mucosus DSM 16094</name>
    <dbReference type="NCBI Taxonomy" id="1123237"/>
    <lineage>
        <taxon>Bacteria</taxon>
        <taxon>Pseudomonadati</taxon>
        <taxon>Pseudomonadota</taxon>
        <taxon>Alphaproteobacteria</taxon>
        <taxon>Rhodobacterales</taxon>
        <taxon>Roseobacteraceae</taxon>
        <taxon>Salipiger</taxon>
    </lineage>
</organism>
<dbReference type="InterPro" id="IPR000863">
    <property type="entry name" value="Sulfotransferase_dom"/>
</dbReference>
<dbReference type="Proteomes" id="UP000015347">
    <property type="component" value="Unassembled WGS sequence"/>
</dbReference>
<comment type="caution">
    <text evidence="4">The sequence shown here is derived from an EMBL/GenBank/DDBJ whole genome shotgun (WGS) entry which is preliminary data.</text>
</comment>
<accession>S9RRV5</accession>
<dbReference type="PANTHER" id="PTHR11783">
    <property type="entry name" value="SULFOTRANSFERASE SULT"/>
    <property type="match status" value="1"/>
</dbReference>
<evidence type="ECO:0000259" key="3">
    <source>
        <dbReference type="Pfam" id="PF00685"/>
    </source>
</evidence>
<evidence type="ECO:0000313" key="5">
    <source>
        <dbReference type="Proteomes" id="UP000015347"/>
    </source>
</evidence>
<dbReference type="HOGENOM" id="CLU_027239_3_0_5"/>
<dbReference type="Gene3D" id="3.40.50.300">
    <property type="entry name" value="P-loop containing nucleotide triphosphate hydrolases"/>
    <property type="match status" value="1"/>
</dbReference>
<reference evidence="5" key="1">
    <citation type="journal article" date="2014" name="Stand. Genomic Sci.">
        <title>Genome sequence of the exopolysaccharide-producing Salipiger mucosus type strain (DSM 16094(T)), a moderately halophilic member of the Roseobacter clade.</title>
        <authorList>
            <person name="Riedel T."/>
            <person name="Spring S."/>
            <person name="Fiebig A."/>
            <person name="Petersen J."/>
            <person name="Kyrpides N.C."/>
            <person name="Goker M."/>
            <person name="Klenk H.P."/>
        </authorList>
    </citation>
    <scope>NUCLEOTIDE SEQUENCE [LARGE SCALE GENOMIC DNA]</scope>
    <source>
        <strain evidence="5">DSM 16094</strain>
    </source>
</reference>
<dbReference type="AlphaFoldDB" id="S9RRV5"/>
<dbReference type="STRING" id="1123237.Salmuc_00516"/>
<dbReference type="Pfam" id="PF00685">
    <property type="entry name" value="Sulfotransfer_1"/>
    <property type="match status" value="1"/>
</dbReference>
<dbReference type="EMBL" id="APVH01000046">
    <property type="protein sequence ID" value="EPX76684.1"/>
    <property type="molecule type" value="Genomic_DNA"/>
</dbReference>
<evidence type="ECO:0000313" key="4">
    <source>
        <dbReference type="EMBL" id="EPX76684.1"/>
    </source>
</evidence>
<name>S9RRV5_9RHOB</name>
<keyword evidence="5" id="KW-1185">Reference proteome</keyword>
<sequence length="297" mass="32342">MVHDIAPAATTYRGALTTPERWETWHPREGDILVCTPPKSGTTWTQTMLAMLLNGGPELPDTLGAISPWVDADLGVGADEVARTIAALPGRRVLKTHTPADGFPIRDGVTVVAVYRHPLDIFFSLRKHIANRHVDDTHPMKAPLPEALAAFLAAPMDRDAFDNDSLATIAHHYRQTACSGRVPGLVLMHYADMIRDPRATLRHLAERARIEAGAALVDAVARASDITRMRVRADRYAPVGGTGFWKDDAAFFATGGTGNWEGSLAEADLAAYRRRLAELVPDPDACRWLEEGTGKAL</sequence>
<protein>
    <submittedName>
        <fullName evidence="4">Sulfotransferase, putative</fullName>
    </submittedName>
</protein>
<dbReference type="RefSeq" id="WP_020039398.1">
    <property type="nucleotide sequence ID" value="NZ_KE557282.1"/>
</dbReference>
<evidence type="ECO:0000256" key="2">
    <source>
        <dbReference type="ARBA" id="ARBA00022679"/>
    </source>
</evidence>
<evidence type="ECO:0000256" key="1">
    <source>
        <dbReference type="ARBA" id="ARBA00005771"/>
    </source>
</evidence>
<keyword evidence="2 4" id="KW-0808">Transferase</keyword>
<dbReference type="eggNOG" id="ENOG502ZA0J">
    <property type="taxonomic scope" value="Bacteria"/>
</dbReference>
<comment type="similarity">
    <text evidence="1">Belongs to the sulfotransferase 1 family.</text>
</comment>
<dbReference type="SUPFAM" id="SSF52540">
    <property type="entry name" value="P-loop containing nucleoside triphosphate hydrolases"/>
    <property type="match status" value="1"/>
</dbReference>
<proteinExistence type="inferred from homology"/>
<dbReference type="GO" id="GO:0008146">
    <property type="term" value="F:sulfotransferase activity"/>
    <property type="evidence" value="ECO:0007669"/>
    <property type="project" value="InterPro"/>
</dbReference>
<dbReference type="OrthoDB" id="3399180at2"/>